<feature type="compositionally biased region" description="Basic and acidic residues" evidence="1">
    <location>
        <begin position="20"/>
        <end position="38"/>
    </location>
</feature>
<reference evidence="2 3" key="1">
    <citation type="submission" date="2016-09" db="EMBL/GenBank/DDBJ databases">
        <authorList>
            <person name="Capua I."/>
            <person name="De Benedictis P."/>
            <person name="Joannis T."/>
            <person name="Lombin L.H."/>
            <person name="Cattoli G."/>
        </authorList>
    </citation>
    <scope>NUCLEOTIDE SEQUENCE [LARGE SCALE GENOMIC DNA]</scope>
    <source>
        <strain evidence="2 3">NIO-1002</strain>
    </source>
</reference>
<protein>
    <submittedName>
        <fullName evidence="2">Uncharacterized protein</fullName>
    </submittedName>
</protein>
<dbReference type="Proteomes" id="UP000183203">
    <property type="component" value="Unassembled WGS sequence"/>
</dbReference>
<evidence type="ECO:0000313" key="3">
    <source>
        <dbReference type="Proteomes" id="UP000183203"/>
    </source>
</evidence>
<feature type="region of interest" description="Disordered" evidence="1">
    <location>
        <begin position="1"/>
        <end position="46"/>
    </location>
</feature>
<dbReference type="AlphaFoldDB" id="A0A1G6Q5G6"/>
<sequence>MDHEKKQPFENPTVDEESDMPSHQEERVMGRETEREIDQLINGIEG</sequence>
<dbReference type="RefSeq" id="WP_167345284.1">
    <property type="nucleotide sequence ID" value="NZ_FMYG01000008.1"/>
</dbReference>
<accession>A0A1G6Q5G6</accession>
<evidence type="ECO:0000256" key="1">
    <source>
        <dbReference type="SAM" id="MobiDB-lite"/>
    </source>
</evidence>
<proteinExistence type="predicted"/>
<evidence type="ECO:0000313" key="2">
    <source>
        <dbReference type="EMBL" id="SDC87184.1"/>
    </source>
</evidence>
<name>A0A1G6Q5G6_9MICO</name>
<dbReference type="EMBL" id="FMYG01000008">
    <property type="protein sequence ID" value="SDC87184.1"/>
    <property type="molecule type" value="Genomic_DNA"/>
</dbReference>
<gene>
    <name evidence="2" type="ORF">SAMN05216418_3159</name>
</gene>
<organism evidence="2 3">
    <name type="scientific">Microbacterium enclense</name>
    <dbReference type="NCBI Taxonomy" id="993073"/>
    <lineage>
        <taxon>Bacteria</taxon>
        <taxon>Bacillati</taxon>
        <taxon>Actinomycetota</taxon>
        <taxon>Actinomycetes</taxon>
        <taxon>Micrococcales</taxon>
        <taxon>Microbacteriaceae</taxon>
        <taxon>Microbacterium</taxon>
    </lineage>
</organism>